<organism evidence="1 2">
    <name type="scientific">Dallia pectoralis</name>
    <name type="common">Alaska blackfish</name>
    <dbReference type="NCBI Taxonomy" id="75939"/>
    <lineage>
        <taxon>Eukaryota</taxon>
        <taxon>Metazoa</taxon>
        <taxon>Chordata</taxon>
        <taxon>Craniata</taxon>
        <taxon>Vertebrata</taxon>
        <taxon>Euteleostomi</taxon>
        <taxon>Actinopterygii</taxon>
        <taxon>Neopterygii</taxon>
        <taxon>Teleostei</taxon>
        <taxon>Protacanthopterygii</taxon>
        <taxon>Esociformes</taxon>
        <taxon>Umbridae</taxon>
        <taxon>Dallia</taxon>
    </lineage>
</organism>
<dbReference type="Proteomes" id="UP001157502">
    <property type="component" value="Chromosome 1"/>
</dbReference>
<protein>
    <submittedName>
        <fullName evidence="1">Uncharacterized protein</fullName>
    </submittedName>
</protein>
<name>A0ACC2HMU8_DALPE</name>
<gene>
    <name evidence="1" type="ORF">DPEC_G00015550</name>
</gene>
<sequence length="271" mass="29750">MNISERNYTSVQPPPGAAVLFIIPGAINFIISLPTNAYTLWLIVNGPAGTKASELFALNMAVSEILNCLCSILAIVNSRIQIAALNLLVTFSFCFMNTGRPLFQCCISMERYLAVVHPVIFLKYKPLRYRLGCCGAVWLLVVGSGLISMLLNGAFIYNFVYLAQCIILLCVMMFCCLAVLKALKRPGPGDGDREGTNKTKSKAFRTILIIQVSMLVNYIPLILITSSSFLLNPMTQNISNTIGFSISTVTGVVQPLLYLHRVGKLPRIRAC</sequence>
<proteinExistence type="predicted"/>
<keyword evidence="2" id="KW-1185">Reference proteome</keyword>
<reference evidence="1" key="1">
    <citation type="submission" date="2021-05" db="EMBL/GenBank/DDBJ databases">
        <authorList>
            <person name="Pan Q."/>
            <person name="Jouanno E."/>
            <person name="Zahm M."/>
            <person name="Klopp C."/>
            <person name="Cabau C."/>
            <person name="Louis A."/>
            <person name="Berthelot C."/>
            <person name="Parey E."/>
            <person name="Roest Crollius H."/>
            <person name="Montfort J."/>
            <person name="Robinson-Rechavi M."/>
            <person name="Bouchez O."/>
            <person name="Lampietro C."/>
            <person name="Lopez Roques C."/>
            <person name="Donnadieu C."/>
            <person name="Postlethwait J."/>
            <person name="Bobe J."/>
            <person name="Dillon D."/>
            <person name="Chandos A."/>
            <person name="von Hippel F."/>
            <person name="Guiguen Y."/>
        </authorList>
    </citation>
    <scope>NUCLEOTIDE SEQUENCE</scope>
    <source>
        <strain evidence="1">YG-Jan2019</strain>
    </source>
</reference>
<comment type="caution">
    <text evidence="1">The sequence shown here is derived from an EMBL/GenBank/DDBJ whole genome shotgun (WGS) entry which is preliminary data.</text>
</comment>
<evidence type="ECO:0000313" key="1">
    <source>
        <dbReference type="EMBL" id="KAJ8017221.1"/>
    </source>
</evidence>
<dbReference type="EMBL" id="CM055728">
    <property type="protein sequence ID" value="KAJ8017221.1"/>
    <property type="molecule type" value="Genomic_DNA"/>
</dbReference>
<accession>A0ACC2HMU8</accession>
<evidence type="ECO:0000313" key="2">
    <source>
        <dbReference type="Proteomes" id="UP001157502"/>
    </source>
</evidence>